<dbReference type="AlphaFoldDB" id="A0A9W9M050"/>
<reference evidence="2" key="1">
    <citation type="submission" date="2022-11" db="EMBL/GenBank/DDBJ databases">
        <authorList>
            <person name="Petersen C."/>
        </authorList>
    </citation>
    <scope>NUCLEOTIDE SEQUENCE</scope>
    <source>
        <strain evidence="2">IBT 21917</strain>
    </source>
</reference>
<comment type="caution">
    <text evidence="2">The sequence shown here is derived from an EMBL/GenBank/DDBJ whole genome shotgun (WGS) entry which is preliminary data.</text>
</comment>
<keyword evidence="3" id="KW-1185">Reference proteome</keyword>
<dbReference type="EMBL" id="JAPQKO010000001">
    <property type="protein sequence ID" value="KAJ5183609.1"/>
    <property type="molecule type" value="Genomic_DNA"/>
</dbReference>
<evidence type="ECO:0000313" key="3">
    <source>
        <dbReference type="Proteomes" id="UP001146351"/>
    </source>
</evidence>
<name>A0A9W9M050_9EURO</name>
<accession>A0A9W9M050</accession>
<dbReference type="SUPFAM" id="SSF81383">
    <property type="entry name" value="F-box domain"/>
    <property type="match status" value="1"/>
</dbReference>
<evidence type="ECO:0000313" key="2">
    <source>
        <dbReference type="EMBL" id="KAJ5183609.1"/>
    </source>
</evidence>
<dbReference type="Proteomes" id="UP001146351">
    <property type="component" value="Unassembled WGS sequence"/>
</dbReference>
<reference evidence="2" key="2">
    <citation type="journal article" date="2023" name="IMA Fungus">
        <title>Comparative genomic study of the Penicillium genus elucidates a diverse pangenome and 15 lateral gene transfer events.</title>
        <authorList>
            <person name="Petersen C."/>
            <person name="Sorensen T."/>
            <person name="Nielsen M.R."/>
            <person name="Sondergaard T.E."/>
            <person name="Sorensen J.L."/>
            <person name="Fitzpatrick D.A."/>
            <person name="Frisvad J.C."/>
            <person name="Nielsen K.L."/>
        </authorList>
    </citation>
    <scope>NUCLEOTIDE SEQUENCE</scope>
    <source>
        <strain evidence="2">IBT 21917</strain>
    </source>
</reference>
<dbReference type="InterPro" id="IPR036047">
    <property type="entry name" value="F-box-like_dom_sf"/>
</dbReference>
<proteinExistence type="predicted"/>
<protein>
    <recommendedName>
        <fullName evidence="1">F-box domain-containing protein</fullName>
    </recommendedName>
</protein>
<organism evidence="2 3">
    <name type="scientific">Penicillium capsulatum</name>
    <dbReference type="NCBI Taxonomy" id="69766"/>
    <lineage>
        <taxon>Eukaryota</taxon>
        <taxon>Fungi</taxon>
        <taxon>Dikarya</taxon>
        <taxon>Ascomycota</taxon>
        <taxon>Pezizomycotina</taxon>
        <taxon>Eurotiomycetes</taxon>
        <taxon>Eurotiomycetidae</taxon>
        <taxon>Eurotiales</taxon>
        <taxon>Aspergillaceae</taxon>
        <taxon>Penicillium</taxon>
    </lineage>
</organism>
<feature type="domain" description="F-box" evidence="1">
    <location>
        <begin position="274"/>
        <end position="321"/>
    </location>
</feature>
<sequence>MGSWDYYCALCGSTFRGAHFVSRKPRTARFLWRKQRDAEFDAMVGDDPSNGRIDFRKFNEETAAGEENFDNESLSSQDEEHTYDCDIISQEEALWSLNLQCLGLNPDSPLLSKAFLSDIGSPDDYGAVCAGPGSDPSAPDDLEYSAYDQNEDYPLFPFHPKCFDLFQQVVAFKRGFQVGARPLPNGDWELNVPCRDLDKDALWEVFYPLNDISQLEISYGDPSPPQDQYWLVDSGEELFIADPGRRNPLAANVISDAWREIDCPASDPDIKSMKDPIAKLPFELILLITSKLPSDALLNLLQASPHLRRGLDSSFSFWRPRFEKDMPWFYEMHSFLHEIFGPANHDAMEASGKSLSRFFAWAHHATTPRLKLRGPFMGIANRRRIWEVCQQLVDPYLEQAKAEYSSSQVGEESQFRSDTICLDMPVVTSPPLNHFHTERVFWVRNWSEYNARNGDFTFNTFWKGEDLVGLGVVMNSDQDPRQKVFGLDNHDEDVIPAVTVKSMRIGQGDWITGFILYWPDTSDGWRKPGNKNGVMAITVLCSSGHKETFGDMYNNDVKRPLLSKDGMTIVGLMGHYGMDHFGHEGKRFDRLGLLQVPAPDVNYGSRPQMVTSAENTTMPTWAESMAWMHDCTDIFTDSSRLSSSDAPSTPFTRAQSYSGVPIWDVPNLHIQQPSTYAVSNNYPDDLVAYHPLIWAKNVEEARALRRLTGYVREGDMASGFEDGRTWERPLHHLCGARADFAPESTIQRRCIGMVEHESDQWQLEHCVDIDIDGAGGEMITSVAVVMERCSPKALRLITNRGREVYWGEADKPEGSWQVLMAPEGEMLIGIVLAFSRPSAWDEETKSFLRSKMSSFAVLSLPMA</sequence>
<gene>
    <name evidence="2" type="ORF">N7492_001225</name>
</gene>
<dbReference type="InterPro" id="IPR001810">
    <property type="entry name" value="F-box_dom"/>
</dbReference>
<dbReference type="OrthoDB" id="9984533at2759"/>
<dbReference type="PROSITE" id="PS50181">
    <property type="entry name" value="FBOX"/>
    <property type="match status" value="1"/>
</dbReference>
<evidence type="ECO:0000259" key="1">
    <source>
        <dbReference type="PROSITE" id="PS50181"/>
    </source>
</evidence>